<evidence type="ECO:0000256" key="3">
    <source>
        <dbReference type="ARBA" id="ARBA00023125"/>
    </source>
</evidence>
<accession>A0ABP6T237</accession>
<feature type="region of interest" description="Disordered" evidence="6">
    <location>
        <begin position="1"/>
        <end position="36"/>
    </location>
</feature>
<evidence type="ECO:0000259" key="8">
    <source>
        <dbReference type="PROSITE" id="PS50110"/>
    </source>
</evidence>
<evidence type="ECO:0000256" key="1">
    <source>
        <dbReference type="ARBA" id="ARBA00022553"/>
    </source>
</evidence>
<dbReference type="SUPFAM" id="SSF46894">
    <property type="entry name" value="C-terminal effector domain of the bipartite response regulators"/>
    <property type="match status" value="1"/>
</dbReference>
<feature type="modified residue" description="4-aspartylphosphate" evidence="5">
    <location>
        <position position="96"/>
    </location>
</feature>
<evidence type="ECO:0000313" key="10">
    <source>
        <dbReference type="Proteomes" id="UP001501676"/>
    </source>
</evidence>
<evidence type="ECO:0000313" key="9">
    <source>
        <dbReference type="EMBL" id="GAA3390655.1"/>
    </source>
</evidence>
<dbReference type="SMART" id="SM00448">
    <property type="entry name" value="REC"/>
    <property type="match status" value="1"/>
</dbReference>
<feature type="domain" description="Response regulatory" evidence="8">
    <location>
        <begin position="45"/>
        <end position="161"/>
    </location>
</feature>
<dbReference type="PROSITE" id="PS00622">
    <property type="entry name" value="HTH_LUXR_1"/>
    <property type="match status" value="1"/>
</dbReference>
<feature type="domain" description="HTH luxR-type" evidence="7">
    <location>
        <begin position="185"/>
        <end position="250"/>
    </location>
</feature>
<dbReference type="InterPro" id="IPR039420">
    <property type="entry name" value="WalR-like"/>
</dbReference>
<name>A0ABP6T237_9ACTN</name>
<keyword evidence="2" id="KW-0805">Transcription regulation</keyword>
<dbReference type="EMBL" id="BAAAYN010000029">
    <property type="protein sequence ID" value="GAA3390655.1"/>
    <property type="molecule type" value="Genomic_DNA"/>
</dbReference>
<evidence type="ECO:0000256" key="5">
    <source>
        <dbReference type="PROSITE-ProRule" id="PRU00169"/>
    </source>
</evidence>
<dbReference type="InterPro" id="IPR000792">
    <property type="entry name" value="Tscrpt_reg_LuxR_C"/>
</dbReference>
<keyword evidence="1 5" id="KW-0597">Phosphoprotein</keyword>
<dbReference type="PRINTS" id="PR00038">
    <property type="entry name" value="HTHLUXR"/>
</dbReference>
<dbReference type="PANTHER" id="PTHR43214">
    <property type="entry name" value="TWO-COMPONENT RESPONSE REGULATOR"/>
    <property type="match status" value="1"/>
</dbReference>
<proteinExistence type="predicted"/>
<dbReference type="SUPFAM" id="SSF52172">
    <property type="entry name" value="CheY-like"/>
    <property type="match status" value="1"/>
</dbReference>
<comment type="caution">
    <text evidence="9">The sequence shown here is derived from an EMBL/GenBank/DDBJ whole genome shotgun (WGS) entry which is preliminary data.</text>
</comment>
<dbReference type="CDD" id="cd06170">
    <property type="entry name" value="LuxR_C_like"/>
    <property type="match status" value="1"/>
</dbReference>
<organism evidence="9 10">
    <name type="scientific">Cryptosporangium minutisporangium</name>
    <dbReference type="NCBI Taxonomy" id="113569"/>
    <lineage>
        <taxon>Bacteria</taxon>
        <taxon>Bacillati</taxon>
        <taxon>Actinomycetota</taxon>
        <taxon>Actinomycetes</taxon>
        <taxon>Cryptosporangiales</taxon>
        <taxon>Cryptosporangiaceae</taxon>
        <taxon>Cryptosporangium</taxon>
    </lineage>
</organism>
<evidence type="ECO:0000256" key="6">
    <source>
        <dbReference type="SAM" id="MobiDB-lite"/>
    </source>
</evidence>
<dbReference type="PROSITE" id="PS50043">
    <property type="entry name" value="HTH_LUXR_2"/>
    <property type="match status" value="1"/>
</dbReference>
<dbReference type="InterPro" id="IPR011006">
    <property type="entry name" value="CheY-like_superfamily"/>
</dbReference>
<keyword evidence="10" id="KW-1185">Reference proteome</keyword>
<dbReference type="InterPro" id="IPR016032">
    <property type="entry name" value="Sig_transdc_resp-reg_C-effctor"/>
</dbReference>
<dbReference type="Gene3D" id="3.40.50.2300">
    <property type="match status" value="1"/>
</dbReference>
<protein>
    <submittedName>
        <fullName evidence="9">Response regulator transcription factor</fullName>
    </submittedName>
</protein>
<dbReference type="Proteomes" id="UP001501676">
    <property type="component" value="Unassembled WGS sequence"/>
</dbReference>
<dbReference type="Pfam" id="PF00072">
    <property type="entry name" value="Response_reg"/>
    <property type="match status" value="1"/>
</dbReference>
<dbReference type="PROSITE" id="PS50110">
    <property type="entry name" value="RESPONSE_REGULATORY"/>
    <property type="match status" value="1"/>
</dbReference>
<evidence type="ECO:0000259" key="7">
    <source>
        <dbReference type="PROSITE" id="PS50043"/>
    </source>
</evidence>
<dbReference type="CDD" id="cd17535">
    <property type="entry name" value="REC_NarL-like"/>
    <property type="match status" value="1"/>
</dbReference>
<gene>
    <name evidence="9" type="ORF">GCM10020369_45450</name>
</gene>
<evidence type="ECO:0000256" key="2">
    <source>
        <dbReference type="ARBA" id="ARBA00023015"/>
    </source>
</evidence>
<sequence>MAGPVPRTPVRRPGRPGIRPGDLGVDSAPAGHRGSHHLSMEPVIRVLIADDHPVVRRGIRALLASLPGIEVVGEAANGAEVLREAQLTRPDVVVMDVQMPEMDGIVATRRLVTQLPDVPVLVLTMFEDDDTVFAAMRAGARGYLLKGAEQQDILAAVRSVVAGQMVIGPGVAGRLISYLSTPPARGVVFPELTPREREILGQIAQGRSNGAIAADLRLAPKTIGNHVSAIFAKLRVASRAEAIVRAREEGLGSGSG</sequence>
<keyword evidence="3" id="KW-0238">DNA-binding</keyword>
<dbReference type="Pfam" id="PF00196">
    <property type="entry name" value="GerE"/>
    <property type="match status" value="1"/>
</dbReference>
<reference evidence="10" key="1">
    <citation type="journal article" date="2019" name="Int. J. Syst. Evol. Microbiol.">
        <title>The Global Catalogue of Microorganisms (GCM) 10K type strain sequencing project: providing services to taxonomists for standard genome sequencing and annotation.</title>
        <authorList>
            <consortium name="The Broad Institute Genomics Platform"/>
            <consortium name="The Broad Institute Genome Sequencing Center for Infectious Disease"/>
            <person name="Wu L."/>
            <person name="Ma J."/>
        </authorList>
    </citation>
    <scope>NUCLEOTIDE SEQUENCE [LARGE SCALE GENOMIC DNA]</scope>
    <source>
        <strain evidence="10">JCM 9458</strain>
    </source>
</reference>
<dbReference type="PANTHER" id="PTHR43214:SF24">
    <property type="entry name" value="TRANSCRIPTIONAL REGULATORY PROTEIN NARL-RELATED"/>
    <property type="match status" value="1"/>
</dbReference>
<dbReference type="SMART" id="SM00421">
    <property type="entry name" value="HTH_LUXR"/>
    <property type="match status" value="1"/>
</dbReference>
<evidence type="ECO:0000256" key="4">
    <source>
        <dbReference type="ARBA" id="ARBA00023163"/>
    </source>
</evidence>
<dbReference type="InterPro" id="IPR001789">
    <property type="entry name" value="Sig_transdc_resp-reg_receiver"/>
</dbReference>
<dbReference type="InterPro" id="IPR058245">
    <property type="entry name" value="NreC/VraR/RcsB-like_REC"/>
</dbReference>
<keyword evidence="4" id="KW-0804">Transcription</keyword>